<feature type="domain" description="NB-ARC" evidence="7">
    <location>
        <begin position="155"/>
        <end position="326"/>
    </location>
</feature>
<keyword evidence="12" id="KW-1185">Reference proteome</keyword>
<dbReference type="Pfam" id="PF23598">
    <property type="entry name" value="LRR_14"/>
    <property type="match status" value="1"/>
</dbReference>
<accession>A0A5A7RHS3</accession>
<feature type="domain" description="Disease resistance protein winged helix" evidence="9">
    <location>
        <begin position="417"/>
        <end position="487"/>
    </location>
</feature>
<dbReference type="Pfam" id="PF18052">
    <property type="entry name" value="Rx_N"/>
    <property type="match status" value="1"/>
</dbReference>
<protein>
    <submittedName>
        <fullName evidence="11">NBS-LRR type resistance protein</fullName>
    </submittedName>
</protein>
<dbReference type="InterPro" id="IPR036388">
    <property type="entry name" value="WH-like_DNA-bd_sf"/>
</dbReference>
<dbReference type="InterPro" id="IPR032675">
    <property type="entry name" value="LRR_dom_sf"/>
</dbReference>
<dbReference type="InterPro" id="IPR055414">
    <property type="entry name" value="LRR_R13L4/SHOC2-like"/>
</dbReference>
<dbReference type="OrthoDB" id="646178at2759"/>
<keyword evidence="3" id="KW-0677">Repeat</keyword>
<dbReference type="Gene3D" id="1.20.5.4130">
    <property type="match status" value="1"/>
</dbReference>
<dbReference type="PANTHER" id="PTHR23155">
    <property type="entry name" value="DISEASE RESISTANCE PROTEIN RP"/>
    <property type="match status" value="1"/>
</dbReference>
<dbReference type="CDD" id="cd14798">
    <property type="entry name" value="RX-CC_like"/>
    <property type="match status" value="1"/>
</dbReference>
<evidence type="ECO:0000256" key="2">
    <source>
        <dbReference type="ARBA" id="ARBA00022614"/>
    </source>
</evidence>
<dbReference type="InterPro" id="IPR042197">
    <property type="entry name" value="Apaf_helical"/>
</dbReference>
<comment type="similarity">
    <text evidence="1">Belongs to the disease resistance NB-LRR family.</text>
</comment>
<dbReference type="SUPFAM" id="SSF52058">
    <property type="entry name" value="L domain-like"/>
    <property type="match status" value="1"/>
</dbReference>
<dbReference type="GO" id="GO:0051607">
    <property type="term" value="P:defense response to virus"/>
    <property type="evidence" value="ECO:0007669"/>
    <property type="project" value="UniProtKB-ARBA"/>
</dbReference>
<dbReference type="Gene3D" id="3.40.50.300">
    <property type="entry name" value="P-loop containing nucleotide triphosphate hydrolases"/>
    <property type="match status" value="1"/>
</dbReference>
<feature type="domain" description="Disease resistance N-terminal" evidence="8">
    <location>
        <begin position="5"/>
        <end position="90"/>
    </location>
</feature>
<dbReference type="InterPro" id="IPR027417">
    <property type="entry name" value="P-loop_NTPase"/>
</dbReference>
<dbReference type="FunFam" id="1.10.10.10:FF:000322">
    <property type="entry name" value="Probable disease resistance protein At1g63360"/>
    <property type="match status" value="1"/>
</dbReference>
<evidence type="ECO:0000256" key="1">
    <source>
        <dbReference type="ARBA" id="ARBA00008894"/>
    </source>
</evidence>
<comment type="caution">
    <text evidence="11">The sequence shown here is derived from an EMBL/GenBank/DDBJ whole genome shotgun (WGS) entry which is preliminary data.</text>
</comment>
<evidence type="ECO:0000256" key="5">
    <source>
        <dbReference type="ARBA" id="ARBA00022821"/>
    </source>
</evidence>
<evidence type="ECO:0000259" key="10">
    <source>
        <dbReference type="Pfam" id="PF23598"/>
    </source>
</evidence>
<dbReference type="InterPro" id="IPR058922">
    <property type="entry name" value="WHD_DRP"/>
</dbReference>
<dbReference type="EMBL" id="BKCP01012737">
    <property type="protein sequence ID" value="GER56742.1"/>
    <property type="molecule type" value="Genomic_DNA"/>
</dbReference>
<dbReference type="AlphaFoldDB" id="A0A5A7RHS3"/>
<dbReference type="PANTHER" id="PTHR23155:SF1193">
    <property type="entry name" value="DISEASE RESISTANCE PROTEIN RPP13-RELATED"/>
    <property type="match status" value="1"/>
</dbReference>
<dbReference type="InterPro" id="IPR002182">
    <property type="entry name" value="NB-ARC"/>
</dbReference>
<dbReference type="GO" id="GO:0098542">
    <property type="term" value="P:defense response to other organism"/>
    <property type="evidence" value="ECO:0007669"/>
    <property type="project" value="TreeGrafter"/>
</dbReference>
<dbReference type="Proteomes" id="UP000325081">
    <property type="component" value="Unassembled WGS sequence"/>
</dbReference>
<dbReference type="FunFam" id="3.40.50.300:FF:001091">
    <property type="entry name" value="Probable disease resistance protein At1g61300"/>
    <property type="match status" value="1"/>
</dbReference>
<dbReference type="Gene3D" id="3.80.10.10">
    <property type="entry name" value="Ribonuclease Inhibitor"/>
    <property type="match status" value="1"/>
</dbReference>
<evidence type="ECO:0000259" key="9">
    <source>
        <dbReference type="Pfam" id="PF23559"/>
    </source>
</evidence>
<dbReference type="SUPFAM" id="SSF52540">
    <property type="entry name" value="P-loop containing nucleoside triphosphate hydrolases"/>
    <property type="match status" value="1"/>
</dbReference>
<keyword evidence="6" id="KW-0067">ATP-binding</keyword>
<dbReference type="GO" id="GO:0043531">
    <property type="term" value="F:ADP binding"/>
    <property type="evidence" value="ECO:0007669"/>
    <property type="project" value="InterPro"/>
</dbReference>
<evidence type="ECO:0000259" key="8">
    <source>
        <dbReference type="Pfam" id="PF18052"/>
    </source>
</evidence>
<dbReference type="Gene3D" id="1.10.10.10">
    <property type="entry name" value="Winged helix-like DNA-binding domain superfamily/Winged helix DNA-binding domain"/>
    <property type="match status" value="1"/>
</dbReference>
<evidence type="ECO:0000259" key="7">
    <source>
        <dbReference type="Pfam" id="PF00931"/>
    </source>
</evidence>
<evidence type="ECO:0000256" key="4">
    <source>
        <dbReference type="ARBA" id="ARBA00022741"/>
    </source>
</evidence>
<evidence type="ECO:0000313" key="11">
    <source>
        <dbReference type="EMBL" id="GER56742.1"/>
    </source>
</evidence>
<evidence type="ECO:0000313" key="12">
    <source>
        <dbReference type="Proteomes" id="UP000325081"/>
    </source>
</evidence>
<reference evidence="12" key="1">
    <citation type="journal article" date="2019" name="Curr. Biol.">
        <title>Genome Sequence of Striga asiatica Provides Insight into the Evolution of Plant Parasitism.</title>
        <authorList>
            <person name="Yoshida S."/>
            <person name="Kim S."/>
            <person name="Wafula E.K."/>
            <person name="Tanskanen J."/>
            <person name="Kim Y.M."/>
            <person name="Honaas L."/>
            <person name="Yang Z."/>
            <person name="Spallek T."/>
            <person name="Conn C.E."/>
            <person name="Ichihashi Y."/>
            <person name="Cheong K."/>
            <person name="Cui S."/>
            <person name="Der J.P."/>
            <person name="Gundlach H."/>
            <person name="Jiao Y."/>
            <person name="Hori C."/>
            <person name="Ishida J.K."/>
            <person name="Kasahara H."/>
            <person name="Kiba T."/>
            <person name="Kim M.S."/>
            <person name="Koo N."/>
            <person name="Laohavisit A."/>
            <person name="Lee Y.H."/>
            <person name="Lumba S."/>
            <person name="McCourt P."/>
            <person name="Mortimer J.C."/>
            <person name="Mutuku J.M."/>
            <person name="Nomura T."/>
            <person name="Sasaki-Sekimoto Y."/>
            <person name="Seto Y."/>
            <person name="Wang Y."/>
            <person name="Wakatake T."/>
            <person name="Sakakibara H."/>
            <person name="Demura T."/>
            <person name="Yamaguchi S."/>
            <person name="Yoneyama K."/>
            <person name="Manabe R.I."/>
            <person name="Nelson D.C."/>
            <person name="Schulman A.H."/>
            <person name="Timko M.P."/>
            <person name="dePamphilis C.W."/>
            <person name="Choi D."/>
            <person name="Shirasu K."/>
        </authorList>
    </citation>
    <scope>NUCLEOTIDE SEQUENCE [LARGE SCALE GENOMIC DNA]</scope>
    <source>
        <strain evidence="12">cv. UVA1</strain>
    </source>
</reference>
<proteinExistence type="inferred from homology"/>
<gene>
    <name evidence="11" type="ORF">STAS_34480</name>
</gene>
<dbReference type="InterPro" id="IPR038005">
    <property type="entry name" value="RX-like_CC"/>
</dbReference>
<dbReference type="InterPro" id="IPR044974">
    <property type="entry name" value="Disease_R_plants"/>
</dbReference>
<name>A0A5A7RHS3_STRAF</name>
<evidence type="ECO:0000256" key="3">
    <source>
        <dbReference type="ARBA" id="ARBA00022737"/>
    </source>
</evidence>
<dbReference type="Pfam" id="PF23559">
    <property type="entry name" value="WHD_DRP"/>
    <property type="match status" value="1"/>
</dbReference>
<dbReference type="Pfam" id="PF00931">
    <property type="entry name" value="NB-ARC"/>
    <property type="match status" value="1"/>
</dbReference>
<feature type="domain" description="Disease resistance R13L4/SHOC-2-like LRR" evidence="10">
    <location>
        <begin position="543"/>
        <end position="871"/>
    </location>
</feature>
<sequence>MADAAVEFLLENLKHLLLTKAELISSAKSQVERLEKDLRLFNAFLKDSTKKRRKDRRLQELVRQIRDVVYEAEDVIDAFVTQATETKSTNYFLKLRKPFKLMNIAEQVEAVQVKVKEIYGDKNLIDFSTLKIGDEKPDEVEAPIVRQENVVGFDDEAAKIIGYLNEKTEQLDIISIIGMPGLGKTTLAGKIFRDPNIQFEFPTRIWVYISQEFTKKDIFLAILKEFTRITEDIYSRNDQDLARLVASHLEKGKFLIVMDDVWTSNDWDKLQIALPKGNKMGKVLITSRHEEVARYANRDRPPHNLRFLTHEESWELLQLEVFGKRDCPSELEPYGKLIVNECRRLPLAIVIIGGILVKRFSSSDNINVKSNAWKKVSENVGAYLTEEDSEKRMMNIIALSYDKLPYHLRACFLYFGMFPEDYEIPVWKLIRMWIAEGFIQQRTDHTLEETAESYLEELISRNLIRVEKRKPEGRVKTCRIHDMLREFCKTMAGKERENFLQEIKKSSEGGFNPPVGDVDKYRRLCIHSNVVDFVNSKTLYGPHIRSFACFSKEDITLPGSSLSNIPSAFKLLRVLEAKPMKFTKFPSELYQLFHLRYITLSYNLPTTTLPTYFSKFWNLQTLVVDTPARTLDIKADIWKMTQLRHIKTNASASLPAPPKTAGKEGEKLQTLGFVSPQSCTEEILNRARNLKRLGIRGRLDMLLEGKVGSFDSLAKMACLEKLKLVNDVFPSPASEGQLRFLPQHYKFPPKLRSLTLSETFLEWSQMSILGLLDSLEVLKLKDRAFKGKYWEAADGGFRRLEVLFIGRTDLVVWKASGHHFPRLRRLELKNCEELGEIPIGLADVPSLQLLDVYRCKSAAGSAKRIREAIKKKKQKDQTQVAGEGMFKLTIFPPDELLA</sequence>
<organism evidence="11 12">
    <name type="scientific">Striga asiatica</name>
    <name type="common">Asiatic witchweed</name>
    <name type="synonym">Buchnera asiatica</name>
    <dbReference type="NCBI Taxonomy" id="4170"/>
    <lineage>
        <taxon>Eukaryota</taxon>
        <taxon>Viridiplantae</taxon>
        <taxon>Streptophyta</taxon>
        <taxon>Embryophyta</taxon>
        <taxon>Tracheophyta</taxon>
        <taxon>Spermatophyta</taxon>
        <taxon>Magnoliopsida</taxon>
        <taxon>eudicotyledons</taxon>
        <taxon>Gunneridae</taxon>
        <taxon>Pentapetalae</taxon>
        <taxon>asterids</taxon>
        <taxon>lamiids</taxon>
        <taxon>Lamiales</taxon>
        <taxon>Orobanchaceae</taxon>
        <taxon>Buchnereae</taxon>
        <taxon>Striga</taxon>
    </lineage>
</organism>
<dbReference type="Gene3D" id="1.10.8.430">
    <property type="entry name" value="Helical domain of apoptotic protease-activating factors"/>
    <property type="match status" value="1"/>
</dbReference>
<keyword evidence="4" id="KW-0547">Nucleotide-binding</keyword>
<dbReference type="GO" id="GO:0005524">
    <property type="term" value="F:ATP binding"/>
    <property type="evidence" value="ECO:0007669"/>
    <property type="project" value="UniProtKB-KW"/>
</dbReference>
<keyword evidence="2" id="KW-0433">Leucine-rich repeat</keyword>
<dbReference type="InterPro" id="IPR041118">
    <property type="entry name" value="Rx_N"/>
</dbReference>
<dbReference type="PRINTS" id="PR00364">
    <property type="entry name" value="DISEASERSIST"/>
</dbReference>
<keyword evidence="5" id="KW-0611">Plant defense</keyword>
<evidence type="ECO:0000256" key="6">
    <source>
        <dbReference type="ARBA" id="ARBA00022840"/>
    </source>
</evidence>